<reference evidence="2 3" key="1">
    <citation type="submission" date="2015-07" db="EMBL/GenBank/DDBJ databases">
        <title>Genome analysis of myxobacterium Chondromyces crocatus Cm c5 reveals a high potential for natural compound synthesis and the genetic basis for the loss of fruiting body formation.</title>
        <authorList>
            <person name="Zaburannyi N."/>
            <person name="Bunk B."/>
            <person name="Maier J."/>
            <person name="Overmann J."/>
            <person name="Mueller R."/>
        </authorList>
    </citation>
    <scope>NUCLEOTIDE SEQUENCE [LARGE SCALE GENOMIC DNA]</scope>
    <source>
        <strain evidence="2 3">Cm c5</strain>
    </source>
</reference>
<gene>
    <name evidence="2" type="ORF">CMC5_078780</name>
</gene>
<feature type="region of interest" description="Disordered" evidence="1">
    <location>
        <begin position="284"/>
        <end position="311"/>
    </location>
</feature>
<dbReference type="AlphaFoldDB" id="A0A0K1ESQ5"/>
<accession>A0A0K1ESQ5</accession>
<dbReference type="EMBL" id="CP012159">
    <property type="protein sequence ID" value="AKT43643.1"/>
    <property type="molecule type" value="Genomic_DNA"/>
</dbReference>
<name>A0A0K1ESQ5_CHOCO</name>
<organism evidence="2 3">
    <name type="scientific">Chondromyces crocatus</name>
    <dbReference type="NCBI Taxonomy" id="52"/>
    <lineage>
        <taxon>Bacteria</taxon>
        <taxon>Pseudomonadati</taxon>
        <taxon>Myxococcota</taxon>
        <taxon>Polyangia</taxon>
        <taxon>Polyangiales</taxon>
        <taxon>Polyangiaceae</taxon>
        <taxon>Chondromyces</taxon>
    </lineage>
</organism>
<dbReference type="STRING" id="52.CMC5_078780"/>
<evidence type="ECO:0000256" key="1">
    <source>
        <dbReference type="SAM" id="MobiDB-lite"/>
    </source>
</evidence>
<evidence type="ECO:0000313" key="2">
    <source>
        <dbReference type="EMBL" id="AKT43643.1"/>
    </source>
</evidence>
<dbReference type="KEGG" id="ccro:CMC5_078780"/>
<evidence type="ECO:0000313" key="3">
    <source>
        <dbReference type="Proteomes" id="UP000067626"/>
    </source>
</evidence>
<keyword evidence="3" id="KW-1185">Reference proteome</keyword>
<sequence>MPEGPLIRLVELVRRELGAKNARIEIGGDPPDAPDVLWRELGSGWRIVALFDGPPSDVEEHRARLETLVESFAGLATGVAHVDQPSGRIPVAQALAASLADLAARAGGGDAVVIDMTSPVLWGSSDASRDPEEDVAAALKAAVVEERARAAGLDLAALLVAGEGSLGPALAKAPISEGMAAEFGREIRAIRRRAGQTVRTAAGWRRYVLVARSMTVARRLVAESSHPAHLRESVHEDGFGLLTRAFANIYLLVIAFDGPFSELHAEAATLHALPRIERLVLSLPPAPPSPGGPDGRAAQVVALRPRVKRRK</sequence>
<dbReference type="Proteomes" id="UP000067626">
    <property type="component" value="Chromosome"/>
</dbReference>
<protein>
    <submittedName>
        <fullName evidence="2">Uncharacterized protein</fullName>
    </submittedName>
</protein>
<proteinExistence type="predicted"/>